<keyword evidence="2" id="KW-1185">Reference proteome</keyword>
<dbReference type="RefSeq" id="XP_025738174.1">
    <property type="nucleotide sequence ID" value="XM_025882389.1"/>
</dbReference>
<evidence type="ECO:0000313" key="3">
    <source>
        <dbReference type="RefSeq" id="XP_025738174.1"/>
    </source>
</evidence>
<reference key="1">
    <citation type="submission" date="2019-01" db="UniProtKB">
        <authorList>
            <consortium name="RefSeq"/>
        </authorList>
    </citation>
    <scope>IDENTIFICATION</scope>
</reference>
<evidence type="ECO:0000256" key="1">
    <source>
        <dbReference type="SAM" id="MobiDB-lite"/>
    </source>
</evidence>
<sequence>MQLVQIERMMENDDDDTKLKEEIEAELDKISISSLEKDDVDSDSKSDIQSDDSDTDLNELPESVLHYINIIKNKSKTVEELLLQDSEDTDVLNYSYGVVPNNHMHLRIELSTEHKENPGQLIKMLSEIEKEEFLRIKTHCGSPDSILKPGPHDLPVDEHVFPGALNCSRIFLIIFM</sequence>
<feature type="region of interest" description="Disordered" evidence="1">
    <location>
        <begin position="34"/>
        <end position="57"/>
    </location>
</feature>
<name>A0A3Q7PWL2_CALUR</name>
<accession>A0A3Q7PWL2</accession>
<dbReference type="InParanoid" id="A0A3Q7PWL2"/>
<dbReference type="Proteomes" id="UP000286641">
    <property type="component" value="Unplaced"/>
</dbReference>
<protein>
    <submittedName>
        <fullName evidence="3">Leucine-rich repeat and IQ domain-containing protein 1-like</fullName>
    </submittedName>
</protein>
<gene>
    <name evidence="3" type="primary">LOC112831934</name>
</gene>
<reference evidence="3" key="2">
    <citation type="submission" date="2025-08" db="UniProtKB">
        <authorList>
            <consortium name="RefSeq"/>
        </authorList>
    </citation>
    <scope>IDENTIFICATION</scope>
    <source>
        <tissue evidence="3">Blood</tissue>
    </source>
</reference>
<evidence type="ECO:0000313" key="2">
    <source>
        <dbReference type="Proteomes" id="UP000286641"/>
    </source>
</evidence>
<organism evidence="2 3">
    <name type="scientific">Callorhinus ursinus</name>
    <name type="common">Northern fur seal</name>
    <dbReference type="NCBI Taxonomy" id="34884"/>
    <lineage>
        <taxon>Eukaryota</taxon>
        <taxon>Metazoa</taxon>
        <taxon>Chordata</taxon>
        <taxon>Craniata</taxon>
        <taxon>Vertebrata</taxon>
        <taxon>Euteleostomi</taxon>
        <taxon>Mammalia</taxon>
        <taxon>Eutheria</taxon>
        <taxon>Laurasiatheria</taxon>
        <taxon>Carnivora</taxon>
        <taxon>Caniformia</taxon>
        <taxon>Pinnipedia</taxon>
        <taxon>Otariidae</taxon>
        <taxon>Callorhinus</taxon>
    </lineage>
</organism>
<proteinExistence type="predicted"/>
<dbReference type="AlphaFoldDB" id="A0A3Q7PWL2"/>